<proteinExistence type="predicted"/>
<keyword evidence="3" id="KW-1185">Reference proteome</keyword>
<dbReference type="GeneID" id="78085273"/>
<dbReference type="STRING" id="563192.HMPREF0179_02134"/>
<dbReference type="RefSeq" id="WP_005027935.1">
    <property type="nucleotide sequence ID" value="NZ_KE150238.1"/>
</dbReference>
<evidence type="ECO:0000313" key="2">
    <source>
        <dbReference type="EMBL" id="EFV44069.1"/>
    </source>
</evidence>
<dbReference type="PIRSF" id="PIRSF016624">
    <property type="entry name" value="Mu_prophg_I"/>
    <property type="match status" value="1"/>
</dbReference>
<dbReference type="eggNOG" id="COG4388">
    <property type="taxonomic scope" value="Bacteria"/>
</dbReference>
<dbReference type="HOGENOM" id="CLU_062795_1_0_7"/>
<reference evidence="2 3" key="2">
    <citation type="submission" date="2013-04" db="EMBL/GenBank/DDBJ databases">
        <title>The Genome Sequence of Bilophila wadsworthia 3_1_6.</title>
        <authorList>
            <consortium name="The Broad Institute Genomics Platform"/>
            <person name="Earl A."/>
            <person name="Ward D."/>
            <person name="Feldgarden M."/>
            <person name="Gevers D."/>
            <person name="Sibley C."/>
            <person name="Strauss J."/>
            <person name="Allen-Vercoe E."/>
            <person name="Walker B."/>
            <person name="Young S."/>
            <person name="Zeng Q."/>
            <person name="Gargeya S."/>
            <person name="Fitzgerald M."/>
            <person name="Haas B."/>
            <person name="Abouelleil A."/>
            <person name="Allen A.W."/>
            <person name="Alvarado L."/>
            <person name="Arachchi H.M."/>
            <person name="Berlin A.M."/>
            <person name="Chapman S.B."/>
            <person name="Gainer-Dewar J."/>
            <person name="Goldberg J."/>
            <person name="Griggs A."/>
            <person name="Gujja S."/>
            <person name="Hansen M."/>
            <person name="Howarth C."/>
            <person name="Imamovic A."/>
            <person name="Ireland A."/>
            <person name="Larimer J."/>
            <person name="McCowan C."/>
            <person name="Murphy C."/>
            <person name="Pearson M."/>
            <person name="Poon T.W."/>
            <person name="Priest M."/>
            <person name="Roberts A."/>
            <person name="Saif S."/>
            <person name="Shea T."/>
            <person name="Sisk P."/>
            <person name="Sykes S."/>
            <person name="Wortman J."/>
            <person name="Nusbaum C."/>
            <person name="Birren B."/>
        </authorList>
    </citation>
    <scope>NUCLEOTIDE SEQUENCE [LARGE SCALE GENOMIC DNA]</scope>
    <source>
        <strain evidence="2 3">3_1_6</strain>
    </source>
</reference>
<dbReference type="OrthoDB" id="2043985at2"/>
<dbReference type="Pfam" id="PF10123">
    <property type="entry name" value="Mu-like_Pro"/>
    <property type="match status" value="1"/>
</dbReference>
<dbReference type="Proteomes" id="UP000006034">
    <property type="component" value="Unassembled WGS sequence"/>
</dbReference>
<organism evidence="2 3">
    <name type="scientific">Bilophila wadsworthia (strain 3_1_6)</name>
    <dbReference type="NCBI Taxonomy" id="563192"/>
    <lineage>
        <taxon>Bacteria</taxon>
        <taxon>Pseudomonadati</taxon>
        <taxon>Thermodesulfobacteriota</taxon>
        <taxon>Desulfovibrionia</taxon>
        <taxon>Desulfovibrionales</taxon>
        <taxon>Desulfovibrionaceae</taxon>
        <taxon>Bilophila</taxon>
    </lineage>
</organism>
<dbReference type="EMBL" id="ADCP02000001">
    <property type="protein sequence ID" value="EFV44069.1"/>
    <property type="molecule type" value="Genomic_DNA"/>
</dbReference>
<reference evidence="2 3" key="1">
    <citation type="submission" date="2010-10" db="EMBL/GenBank/DDBJ databases">
        <authorList>
            <consortium name="The Broad Institute Genome Sequencing Platform"/>
            <person name="Ward D."/>
            <person name="Earl A."/>
            <person name="Feldgarden M."/>
            <person name="Young S.K."/>
            <person name="Gargeya S."/>
            <person name="Zeng Q."/>
            <person name="Alvarado L."/>
            <person name="Berlin A."/>
            <person name="Bochicchio J."/>
            <person name="Chapman S.B."/>
            <person name="Chen Z."/>
            <person name="Freedman E."/>
            <person name="Gellesch M."/>
            <person name="Goldberg J."/>
            <person name="Griggs A."/>
            <person name="Gujja S."/>
            <person name="Heilman E."/>
            <person name="Heiman D."/>
            <person name="Howarth C."/>
            <person name="Mehta T."/>
            <person name="Neiman D."/>
            <person name="Pearson M."/>
            <person name="Roberts A."/>
            <person name="Saif S."/>
            <person name="Shea T."/>
            <person name="Shenoy N."/>
            <person name="Sisk P."/>
            <person name="Stolte C."/>
            <person name="Sykes S."/>
            <person name="White J."/>
            <person name="Yandava C."/>
            <person name="Allen-Vercoe E."/>
            <person name="Sibley C."/>
            <person name="Ambrose C.E."/>
            <person name="Strauss J."/>
            <person name="Daigneault M."/>
            <person name="Haas B."/>
            <person name="Nusbaum C."/>
            <person name="Birren B."/>
        </authorList>
    </citation>
    <scope>NUCLEOTIDE SEQUENCE [LARGE SCALE GENOMIC DNA]</scope>
    <source>
        <strain evidence="2 3">3_1_6</strain>
    </source>
</reference>
<feature type="compositionally biased region" description="Pro residues" evidence="1">
    <location>
        <begin position="223"/>
        <end position="232"/>
    </location>
</feature>
<sequence>MKQSLLHPLLLSAVADSLRRPFPEIRLLPDGAFAARDGRPGTLTGGNLNAWNLSGPGAEHVLDQWRRRETPLAVDYEHQSLNARHNGQPAPAAGWIESLRYDPGQGLFASIRWTEGAKAFIEQDEYRFISPVFSFNPQNGDVLELKGAALTNVPALDGLGAVAATEDFPPSDTPQPETVMNALNRLKQLLGLPEDAAEETLQAELDKLESLLTPANPAASDPPALPGQPPFPHQADPLPGNARPTLFDFLQACHPQAALTSLVRANTALRDQLSVALSVTQGDRVARSVETAVTDGRLSRGLVGWATALGRQNPEALETYLAAVSPIAALSSFQSTGSRPALSAPAASPLSDEERFVCAQLGLSEAEYLAVRG</sequence>
<evidence type="ECO:0000256" key="1">
    <source>
        <dbReference type="SAM" id="MobiDB-lite"/>
    </source>
</evidence>
<accession>E5Y7G9</accession>
<feature type="region of interest" description="Disordered" evidence="1">
    <location>
        <begin position="213"/>
        <end position="237"/>
    </location>
</feature>
<name>E5Y7G9_BILW3</name>
<dbReference type="AlphaFoldDB" id="E5Y7G9"/>
<evidence type="ECO:0000313" key="3">
    <source>
        <dbReference type="Proteomes" id="UP000006034"/>
    </source>
</evidence>
<protein>
    <recommendedName>
        <fullName evidence="4">Mu-like prophage I protein</fullName>
    </recommendedName>
</protein>
<dbReference type="InterPro" id="IPR012106">
    <property type="entry name" value="Phage_Mu_Gp1"/>
</dbReference>
<gene>
    <name evidence="2" type="ORF">HMPREF0179_02134</name>
</gene>
<evidence type="ECO:0008006" key="4">
    <source>
        <dbReference type="Google" id="ProtNLM"/>
    </source>
</evidence>
<comment type="caution">
    <text evidence="2">The sequence shown here is derived from an EMBL/GenBank/DDBJ whole genome shotgun (WGS) entry which is preliminary data.</text>
</comment>